<accession>A0ABW0MX55</accession>
<comment type="caution">
    <text evidence="2">The sequence shown here is derived from an EMBL/GenBank/DDBJ whole genome shotgun (WGS) entry which is preliminary data.</text>
</comment>
<gene>
    <name evidence="2" type="ORF">ACFPKY_05170</name>
</gene>
<proteinExistence type="predicted"/>
<dbReference type="InterPro" id="IPR018721">
    <property type="entry name" value="DUF2252"/>
</dbReference>
<organism evidence="2 3">
    <name type="scientific">Nocardioides caricicola</name>
    <dbReference type="NCBI Taxonomy" id="634770"/>
    <lineage>
        <taxon>Bacteria</taxon>
        <taxon>Bacillati</taxon>
        <taxon>Actinomycetota</taxon>
        <taxon>Actinomycetes</taxon>
        <taxon>Propionibacteriales</taxon>
        <taxon>Nocardioidaceae</taxon>
        <taxon>Nocardioides</taxon>
    </lineage>
</organism>
<dbReference type="Proteomes" id="UP001595956">
    <property type="component" value="Unassembled WGS sequence"/>
</dbReference>
<feature type="region of interest" description="Disordered" evidence="1">
    <location>
        <begin position="1"/>
        <end position="37"/>
    </location>
</feature>
<feature type="compositionally biased region" description="Basic and acidic residues" evidence="1">
    <location>
        <begin position="1"/>
        <end position="14"/>
    </location>
</feature>
<protein>
    <submittedName>
        <fullName evidence="2">DUF2252 domain-containing protein</fullName>
    </submittedName>
</protein>
<dbReference type="Pfam" id="PF10009">
    <property type="entry name" value="DUF2252"/>
    <property type="match status" value="1"/>
</dbReference>
<name>A0ABW0MX55_9ACTN</name>
<reference evidence="3" key="1">
    <citation type="journal article" date="2019" name="Int. J. Syst. Evol. Microbiol.">
        <title>The Global Catalogue of Microorganisms (GCM) 10K type strain sequencing project: providing services to taxonomists for standard genome sequencing and annotation.</title>
        <authorList>
            <consortium name="The Broad Institute Genomics Platform"/>
            <consortium name="The Broad Institute Genome Sequencing Center for Infectious Disease"/>
            <person name="Wu L."/>
            <person name="Ma J."/>
        </authorList>
    </citation>
    <scope>NUCLEOTIDE SEQUENCE [LARGE SCALE GENOMIC DNA]</scope>
    <source>
        <strain evidence="3">KACC 13778</strain>
    </source>
</reference>
<evidence type="ECO:0000256" key="1">
    <source>
        <dbReference type="SAM" id="MobiDB-lite"/>
    </source>
</evidence>
<dbReference type="PANTHER" id="PTHR39441:SF1">
    <property type="entry name" value="DUF2252 DOMAIN-CONTAINING PROTEIN"/>
    <property type="match status" value="1"/>
</dbReference>
<evidence type="ECO:0000313" key="2">
    <source>
        <dbReference type="EMBL" id="MFC5492475.1"/>
    </source>
</evidence>
<dbReference type="RefSeq" id="WP_345170801.1">
    <property type="nucleotide sequence ID" value="NZ_BAABFQ010000003.1"/>
</dbReference>
<evidence type="ECO:0000313" key="3">
    <source>
        <dbReference type="Proteomes" id="UP001595956"/>
    </source>
</evidence>
<dbReference type="PANTHER" id="PTHR39441">
    <property type="entry name" value="DUF2252 DOMAIN-CONTAINING PROTEIN"/>
    <property type="match status" value="1"/>
</dbReference>
<keyword evidence="3" id="KW-1185">Reference proteome</keyword>
<sequence>MRTTTDEERADGRSRRSAISRSSHGDWTPAPDRPDPVGVLNAANADRLPDLVPIRFGRMAASPFAFLRGSASVMAADLGAVPTTGLRVQASGDCHLMNFGLFATPERHVVFGLNDFDETMPGPWEWDVKRLAASFVVASQDVRLDDDQARAIAVTAVRSYRERITEMAAMSPLEIWYDRIDLERLIADAPDKAARSARTDLLKKARRRVAEDLFPKLIRDAGGGRGIKDQPPLIFHLDEVTPETVGPFVASYRASLDDDRRVLFDRYEVEDVAVKVVGVGSVGTRCFVVLLRDNADRPLLLQVKEASRSVLAPYAEDASTIPVQVNEGHRVVVGQRLMQPASDLFLGWGTGPNGRHFYIRQLRDMKLSVTLTGDVLRMTRYAEFCGKALARAHANSGSASAIAGYLGSSARFDDAIGEFAARYATQTVADHHALVQAIEDGRVEAIFETE</sequence>
<dbReference type="EMBL" id="JBHSMD010000002">
    <property type="protein sequence ID" value="MFC5492475.1"/>
    <property type="molecule type" value="Genomic_DNA"/>
</dbReference>